<evidence type="ECO:0000313" key="1">
    <source>
        <dbReference type="EMBL" id="KXV70531.1"/>
    </source>
</evidence>
<dbReference type="Proteomes" id="UP000075377">
    <property type="component" value="Unassembled WGS sequence"/>
</dbReference>
<dbReference type="AlphaFoldDB" id="A0A149URB0"/>
<accession>A0A149URB0</accession>
<dbReference type="PATRIC" id="fig|178901.14.peg.2333"/>
<comment type="caution">
    <text evidence="1">The sequence shown here is derived from an EMBL/GenBank/DDBJ whole genome shotgun (WGS) entry which is preliminary data.</text>
</comment>
<reference evidence="1 2" key="1">
    <citation type="submission" date="2015-06" db="EMBL/GenBank/DDBJ databases">
        <title>Improved classification and identification of acetic acid bacteria using matrix-assisted laser desorption/ionization time-of-flight mass spectrometry; Gluconobacter nephelii and Gluconobacter uchimurae are later heterotypic synonyms of Gluconobacter japonicus and Gluconobacter oxydans, respectively.</title>
        <authorList>
            <person name="Li L."/>
            <person name="Cleenwerck I."/>
            <person name="De Vuyst L."/>
            <person name="Vandamme P."/>
        </authorList>
    </citation>
    <scope>NUCLEOTIDE SEQUENCE [LARGE SCALE GENOMIC DNA]</scope>
    <source>
        <strain evidence="1 2">LMG 1699</strain>
    </source>
</reference>
<protein>
    <submittedName>
        <fullName evidence="1">Uncharacterized protein</fullName>
    </submittedName>
</protein>
<proteinExistence type="predicted"/>
<dbReference type="EMBL" id="LHZX01000221">
    <property type="protein sequence ID" value="KXV70531.1"/>
    <property type="molecule type" value="Genomic_DNA"/>
</dbReference>
<organism evidence="1 2">
    <name type="scientific">Acetobacter malorum</name>
    <dbReference type="NCBI Taxonomy" id="178901"/>
    <lineage>
        <taxon>Bacteria</taxon>
        <taxon>Pseudomonadati</taxon>
        <taxon>Pseudomonadota</taxon>
        <taxon>Alphaproteobacteria</taxon>
        <taxon>Acetobacterales</taxon>
        <taxon>Acetobacteraceae</taxon>
        <taxon>Acetobacter</taxon>
    </lineage>
</organism>
<sequence>MIYAEYLRKVDFSVNIKSTLRRLFNLWQCQIMEKKEQPEAEWSQRAREAGLNQVTLAALAGVSPNSVYRAFAGYWTRGLPGYLCAIIAAWEIMSVEQRQKWTDALANRREPMSENKSKIPLRSTFALIPSETNGVVFIADAAALKIAVNRRARSVTNDAENVVRYLYDRFGDKKIIYRDSEREWEELQHTKGEFTTFAPCPDGVNLPDPSLVDDAIRALESSND</sequence>
<name>A0A149URB0_9PROT</name>
<gene>
    <name evidence="1" type="ORF">AD951_02680</name>
</gene>
<evidence type="ECO:0000313" key="2">
    <source>
        <dbReference type="Proteomes" id="UP000075377"/>
    </source>
</evidence>